<reference evidence="2" key="2">
    <citation type="submission" date="2023-05" db="EMBL/GenBank/DDBJ databases">
        <authorList>
            <consortium name="Lawrence Berkeley National Laboratory"/>
            <person name="Steindorff A."/>
            <person name="Hensen N."/>
            <person name="Bonometti L."/>
            <person name="Westerberg I."/>
            <person name="Brannstrom I.O."/>
            <person name="Guillou S."/>
            <person name="Cros-Aarteil S."/>
            <person name="Calhoun S."/>
            <person name="Haridas S."/>
            <person name="Kuo A."/>
            <person name="Mondo S."/>
            <person name="Pangilinan J."/>
            <person name="Riley R."/>
            <person name="Labutti K."/>
            <person name="Andreopoulos B."/>
            <person name="Lipzen A."/>
            <person name="Chen C."/>
            <person name="Yanf M."/>
            <person name="Daum C."/>
            <person name="Ng V."/>
            <person name="Clum A."/>
            <person name="Ohm R."/>
            <person name="Martin F."/>
            <person name="Silar P."/>
            <person name="Natvig D."/>
            <person name="Lalanne C."/>
            <person name="Gautier V."/>
            <person name="Ament-Velasquez S.L."/>
            <person name="Kruys A."/>
            <person name="Hutchinson M.I."/>
            <person name="Powell A.J."/>
            <person name="Barry K."/>
            <person name="Miller A.N."/>
            <person name="Grigoriev I.V."/>
            <person name="Debuchy R."/>
            <person name="Gladieux P."/>
            <person name="Thoren M.H."/>
            <person name="Johannesson H."/>
        </authorList>
    </citation>
    <scope>NUCLEOTIDE SEQUENCE</scope>
    <source>
        <strain evidence="2">CBS 315.58</strain>
    </source>
</reference>
<dbReference type="AlphaFoldDB" id="A0AAN7ASE7"/>
<comment type="caution">
    <text evidence="2">The sequence shown here is derived from an EMBL/GenBank/DDBJ whole genome shotgun (WGS) entry which is preliminary data.</text>
</comment>
<proteinExistence type="predicted"/>
<dbReference type="EMBL" id="MU863932">
    <property type="protein sequence ID" value="KAK4199416.1"/>
    <property type="molecule type" value="Genomic_DNA"/>
</dbReference>
<feature type="region of interest" description="Disordered" evidence="1">
    <location>
        <begin position="178"/>
        <end position="202"/>
    </location>
</feature>
<evidence type="ECO:0000313" key="2">
    <source>
        <dbReference type="EMBL" id="KAK4199416.1"/>
    </source>
</evidence>
<protein>
    <submittedName>
        <fullName evidence="2">Uncharacterized protein</fullName>
    </submittedName>
</protein>
<accession>A0AAN7ASE7</accession>
<evidence type="ECO:0000313" key="3">
    <source>
        <dbReference type="Proteomes" id="UP001303160"/>
    </source>
</evidence>
<evidence type="ECO:0000256" key="1">
    <source>
        <dbReference type="SAM" id="MobiDB-lite"/>
    </source>
</evidence>
<dbReference type="Proteomes" id="UP001303160">
    <property type="component" value="Unassembled WGS sequence"/>
</dbReference>
<keyword evidence="3" id="KW-1185">Reference proteome</keyword>
<reference evidence="2" key="1">
    <citation type="journal article" date="2023" name="Mol. Phylogenet. Evol.">
        <title>Genome-scale phylogeny and comparative genomics of the fungal order Sordariales.</title>
        <authorList>
            <person name="Hensen N."/>
            <person name="Bonometti L."/>
            <person name="Westerberg I."/>
            <person name="Brannstrom I.O."/>
            <person name="Guillou S."/>
            <person name="Cros-Aarteil S."/>
            <person name="Calhoun S."/>
            <person name="Haridas S."/>
            <person name="Kuo A."/>
            <person name="Mondo S."/>
            <person name="Pangilinan J."/>
            <person name="Riley R."/>
            <person name="LaButti K."/>
            <person name="Andreopoulos B."/>
            <person name="Lipzen A."/>
            <person name="Chen C."/>
            <person name="Yan M."/>
            <person name="Daum C."/>
            <person name="Ng V."/>
            <person name="Clum A."/>
            <person name="Steindorff A."/>
            <person name="Ohm R.A."/>
            <person name="Martin F."/>
            <person name="Silar P."/>
            <person name="Natvig D.O."/>
            <person name="Lalanne C."/>
            <person name="Gautier V."/>
            <person name="Ament-Velasquez S.L."/>
            <person name="Kruys A."/>
            <person name="Hutchinson M.I."/>
            <person name="Powell A.J."/>
            <person name="Barry K."/>
            <person name="Miller A.N."/>
            <person name="Grigoriev I.V."/>
            <person name="Debuchy R."/>
            <person name="Gladieux P."/>
            <person name="Hiltunen Thoren M."/>
            <person name="Johannesson H."/>
        </authorList>
    </citation>
    <scope>NUCLEOTIDE SEQUENCE</scope>
    <source>
        <strain evidence="2">CBS 315.58</strain>
    </source>
</reference>
<name>A0AAN7ASE7_9PEZI</name>
<organism evidence="2 3">
    <name type="scientific">Triangularia verruculosa</name>
    <dbReference type="NCBI Taxonomy" id="2587418"/>
    <lineage>
        <taxon>Eukaryota</taxon>
        <taxon>Fungi</taxon>
        <taxon>Dikarya</taxon>
        <taxon>Ascomycota</taxon>
        <taxon>Pezizomycotina</taxon>
        <taxon>Sordariomycetes</taxon>
        <taxon>Sordariomycetidae</taxon>
        <taxon>Sordariales</taxon>
        <taxon>Podosporaceae</taxon>
        <taxon>Triangularia</taxon>
    </lineage>
</organism>
<gene>
    <name evidence="2" type="ORF">QBC40DRAFT_349443</name>
</gene>
<sequence length="202" mass="22102">MVLYLGNLVECYAFPAEPEVMSFDMCSDARSGVADYSDIIQSRSHANIRWGHAPAAAGAYLEKIRKPLLRKYPADASRTPATSNVHCNPPQTASEVRDACFGNEVVVQRLQERRPSNSPPARLGSRSTLARSLGLDWAVLATGKMTVIQIDRSMVWFMSGRMRGNLGPGRSCACLGSREDDESPAIFGPNIDTPQVAEEPEF</sequence>